<dbReference type="InterPro" id="IPR002616">
    <property type="entry name" value="tRNA_ribo_trans-like"/>
</dbReference>
<evidence type="ECO:0000259" key="2">
    <source>
        <dbReference type="Pfam" id="PF01702"/>
    </source>
</evidence>
<organism evidence="3 4">
    <name type="scientific">Candidatus Woesebacteria bacterium RBG_13_36_22</name>
    <dbReference type="NCBI Taxonomy" id="1802478"/>
    <lineage>
        <taxon>Bacteria</taxon>
        <taxon>Candidatus Woeseibacteriota</taxon>
    </lineage>
</organism>
<dbReference type="PANTHER" id="PTHR46499">
    <property type="entry name" value="QUEUINE TRNA-RIBOSYLTRANSFERASE"/>
    <property type="match status" value="1"/>
</dbReference>
<dbReference type="InterPro" id="IPR050076">
    <property type="entry name" value="ArchSynthase1/Queuine_TRR"/>
</dbReference>
<evidence type="ECO:0000256" key="1">
    <source>
        <dbReference type="ARBA" id="ARBA00022694"/>
    </source>
</evidence>
<proteinExistence type="predicted"/>
<sequence>MLRRRIFKSQAGNFPLPIFFPDATRGYIKAVDIKDLENTKTIGILVNTYHLYKDLGISVVKKFNGIRNFMGWNGAVISDSGGFQVMTLAKRGSKKGKIDDSGVTFKSLGDKKVMLTPEDSIRFQLDLKTDLLVVLDDFTPPNADYEEAKESVRRTVLWAKRSKEEFLRICKERKINEDQKPYLIGVVQGGDYLDLRKECTRDLVEIGFDGLGYGGWPITTEGIFNYEVAEIIADYSPSEYLLYGLGIGKPDEIVKCNKIGFQIFDCVLPTRDARHKRLYVYDADSVNKIDLNANKFYSYYVPDKERYLKDKSPVSKACDCLLCKNYSRGYLAHLFRSKETSALRLSTIHNLRFYSLLMEKIRHSYKNN</sequence>
<reference evidence="3 4" key="1">
    <citation type="journal article" date="2016" name="Nat. Commun.">
        <title>Thousands of microbial genomes shed light on interconnected biogeochemical processes in an aquifer system.</title>
        <authorList>
            <person name="Anantharaman K."/>
            <person name="Brown C.T."/>
            <person name="Hug L.A."/>
            <person name="Sharon I."/>
            <person name="Castelle C.J."/>
            <person name="Probst A.J."/>
            <person name="Thomas B.C."/>
            <person name="Singh A."/>
            <person name="Wilkins M.J."/>
            <person name="Karaoz U."/>
            <person name="Brodie E.L."/>
            <person name="Williams K.H."/>
            <person name="Hubbard S.S."/>
            <person name="Banfield J.F."/>
        </authorList>
    </citation>
    <scope>NUCLEOTIDE SEQUENCE [LARGE SCALE GENOMIC DNA]</scope>
</reference>
<evidence type="ECO:0000313" key="3">
    <source>
        <dbReference type="EMBL" id="OGM08381.1"/>
    </source>
</evidence>
<keyword evidence="1" id="KW-0819">tRNA processing</keyword>
<comment type="caution">
    <text evidence="3">The sequence shown here is derived from an EMBL/GenBank/DDBJ whole genome shotgun (WGS) entry which is preliminary data.</text>
</comment>
<dbReference type="PANTHER" id="PTHR46499:SF1">
    <property type="entry name" value="QUEUINE TRNA-RIBOSYLTRANSFERASE"/>
    <property type="match status" value="1"/>
</dbReference>
<feature type="domain" description="tRNA-guanine(15) transglycosylase-like" evidence="2">
    <location>
        <begin position="6"/>
        <end position="366"/>
    </location>
</feature>
<dbReference type="EMBL" id="MGFQ01000048">
    <property type="protein sequence ID" value="OGM08381.1"/>
    <property type="molecule type" value="Genomic_DNA"/>
</dbReference>
<dbReference type="SUPFAM" id="SSF51713">
    <property type="entry name" value="tRNA-guanine transglycosylase"/>
    <property type="match status" value="1"/>
</dbReference>
<protein>
    <recommendedName>
        <fullName evidence="2">tRNA-guanine(15) transglycosylase-like domain-containing protein</fullName>
    </recommendedName>
</protein>
<evidence type="ECO:0000313" key="4">
    <source>
        <dbReference type="Proteomes" id="UP000176939"/>
    </source>
</evidence>
<name>A0A1F7X053_9BACT</name>
<accession>A0A1F7X053</accession>
<gene>
    <name evidence="3" type="ORF">A2Z67_01505</name>
</gene>
<dbReference type="GO" id="GO:0005737">
    <property type="term" value="C:cytoplasm"/>
    <property type="evidence" value="ECO:0007669"/>
    <property type="project" value="TreeGrafter"/>
</dbReference>
<dbReference type="AlphaFoldDB" id="A0A1F7X053"/>
<dbReference type="NCBIfam" id="TIGR00449">
    <property type="entry name" value="tgt_general"/>
    <property type="match status" value="1"/>
</dbReference>
<dbReference type="Proteomes" id="UP000176939">
    <property type="component" value="Unassembled WGS sequence"/>
</dbReference>
<dbReference type="InterPro" id="IPR036511">
    <property type="entry name" value="TGT-like_sf"/>
</dbReference>
<dbReference type="Pfam" id="PF01702">
    <property type="entry name" value="TGT"/>
    <property type="match status" value="1"/>
</dbReference>
<dbReference type="Gene3D" id="3.20.20.105">
    <property type="entry name" value="Queuine tRNA-ribosyltransferase-like"/>
    <property type="match status" value="1"/>
</dbReference>
<dbReference type="GO" id="GO:0002099">
    <property type="term" value="P:tRNA wobble guanine modification"/>
    <property type="evidence" value="ECO:0007669"/>
    <property type="project" value="TreeGrafter"/>
</dbReference>